<sequence length="157" mass="18428">MNLQKKAVGVLLSILILSIAWTPWNETIPSIAKQREEGPQHRIVAGTLEPSLTYQKQNGRYLFIFSVKNQTEREQKVTFTSSQTYDYILYRNGKKFFQFSDRKMFTPVYEERILKQGEELSFRNLLPPLPKGQYTITWWLTDPQWPEAKATMSFSVN</sequence>
<dbReference type="Gene3D" id="2.60.40.2360">
    <property type="entry name" value="Intracellular proteinase inhibitor BsuPI"/>
    <property type="match status" value="1"/>
</dbReference>
<evidence type="ECO:0000313" key="3">
    <source>
        <dbReference type="Proteomes" id="UP001339962"/>
    </source>
</evidence>
<dbReference type="InterPro" id="IPR038144">
    <property type="entry name" value="IPI"/>
</dbReference>
<proteinExistence type="predicted"/>
<dbReference type="Pfam" id="PF12690">
    <property type="entry name" value="BsuPI"/>
    <property type="match status" value="1"/>
</dbReference>
<reference evidence="2 3" key="1">
    <citation type="submission" date="2023-03" db="EMBL/GenBank/DDBJ databases">
        <title>Bacillus Genome Sequencing.</title>
        <authorList>
            <person name="Dunlap C."/>
        </authorList>
    </citation>
    <scope>NUCLEOTIDE SEQUENCE [LARGE SCALE GENOMIC DNA]</scope>
    <source>
        <strain evidence="2 3">NRS-38</strain>
    </source>
</reference>
<dbReference type="RefSeq" id="WP_066150577.1">
    <property type="nucleotide sequence ID" value="NZ_JAHSSG010000011.1"/>
</dbReference>
<gene>
    <name evidence="2" type="ORF">P9850_10970</name>
</gene>
<evidence type="ECO:0000259" key="1">
    <source>
        <dbReference type="Pfam" id="PF12690"/>
    </source>
</evidence>
<comment type="caution">
    <text evidence="2">The sequence shown here is derived from an EMBL/GenBank/DDBJ whole genome shotgun (WGS) entry which is preliminary data.</text>
</comment>
<organism evidence="2 3">
    <name type="scientific">Anoxybacteroides rupiense</name>
    <dbReference type="NCBI Taxonomy" id="311460"/>
    <lineage>
        <taxon>Bacteria</taxon>
        <taxon>Bacillati</taxon>
        <taxon>Bacillota</taxon>
        <taxon>Bacilli</taxon>
        <taxon>Bacillales</taxon>
        <taxon>Anoxybacillaceae</taxon>
        <taxon>Anoxybacteroides</taxon>
    </lineage>
</organism>
<dbReference type="EMBL" id="JARTLI010000019">
    <property type="protein sequence ID" value="MED5052377.1"/>
    <property type="molecule type" value="Genomic_DNA"/>
</dbReference>
<dbReference type="InterPro" id="IPR020481">
    <property type="entry name" value="Intracell_prot_inh_BsuPI"/>
</dbReference>
<accession>A0ABD5IVP6</accession>
<dbReference type="AlphaFoldDB" id="A0ABD5IVP6"/>
<evidence type="ECO:0000313" key="2">
    <source>
        <dbReference type="EMBL" id="MED5052377.1"/>
    </source>
</evidence>
<dbReference type="Proteomes" id="UP001339962">
    <property type="component" value="Unassembled WGS sequence"/>
</dbReference>
<feature type="domain" description="Intracellular proteinase inhibitor BsuPI" evidence="1">
    <location>
        <begin position="49"/>
        <end position="142"/>
    </location>
</feature>
<protein>
    <recommendedName>
        <fullName evidence="1">Intracellular proteinase inhibitor BsuPI domain-containing protein</fullName>
    </recommendedName>
</protein>
<name>A0ABD5IVP6_9BACL</name>